<gene>
    <name evidence="3" type="ORF">LKD37_16045</name>
</gene>
<dbReference type="CDD" id="cd00093">
    <property type="entry name" value="HTH_XRE"/>
    <property type="match status" value="1"/>
</dbReference>
<reference evidence="3" key="1">
    <citation type="submission" date="2021-10" db="EMBL/GenBank/DDBJ databases">
        <title>Anaerobic single-cell dispensing facilitates the cultivation of human gut bacteria.</title>
        <authorList>
            <person name="Afrizal A."/>
        </authorList>
    </citation>
    <scope>NUCLEOTIDE SEQUENCE</scope>
    <source>
        <strain evidence="3">CLA-AA-H272</strain>
    </source>
</reference>
<comment type="caution">
    <text evidence="3">The sequence shown here is derived from an EMBL/GenBank/DDBJ whole genome shotgun (WGS) entry which is preliminary data.</text>
</comment>
<evidence type="ECO:0000256" key="1">
    <source>
        <dbReference type="ARBA" id="ARBA00023125"/>
    </source>
</evidence>
<dbReference type="InterPro" id="IPR010982">
    <property type="entry name" value="Lambda_DNA-bd_dom_sf"/>
</dbReference>
<name>A0AAE3DGX8_9FIRM</name>
<dbReference type="AlphaFoldDB" id="A0AAE3DGX8"/>
<keyword evidence="4" id="KW-1185">Reference proteome</keyword>
<dbReference type="InterPro" id="IPR011051">
    <property type="entry name" value="RmlC_Cupin_sf"/>
</dbReference>
<dbReference type="Proteomes" id="UP001199319">
    <property type="component" value="Unassembled WGS sequence"/>
</dbReference>
<organism evidence="3 4">
    <name type="scientific">Brotocaccenecus cirricatena</name>
    <dbReference type="NCBI Taxonomy" id="3064195"/>
    <lineage>
        <taxon>Bacteria</taxon>
        <taxon>Bacillati</taxon>
        <taxon>Bacillota</taxon>
        <taxon>Clostridia</taxon>
        <taxon>Eubacteriales</taxon>
        <taxon>Oscillospiraceae</taxon>
        <taxon>Brotocaccenecus</taxon>
    </lineage>
</organism>
<dbReference type="InterPro" id="IPR001387">
    <property type="entry name" value="Cro/C1-type_HTH"/>
</dbReference>
<feature type="domain" description="HTH cro/C1-type" evidence="2">
    <location>
        <begin position="11"/>
        <end position="65"/>
    </location>
</feature>
<evidence type="ECO:0000313" key="4">
    <source>
        <dbReference type="Proteomes" id="UP001199319"/>
    </source>
</evidence>
<dbReference type="PANTHER" id="PTHR46797:SF24">
    <property type="entry name" value="DNA-BINDING PHAGE PROTEIN"/>
    <property type="match status" value="1"/>
</dbReference>
<dbReference type="GO" id="GO:0005829">
    <property type="term" value="C:cytosol"/>
    <property type="evidence" value="ECO:0007669"/>
    <property type="project" value="TreeGrafter"/>
</dbReference>
<dbReference type="GO" id="GO:0003700">
    <property type="term" value="F:DNA-binding transcription factor activity"/>
    <property type="evidence" value="ECO:0007669"/>
    <property type="project" value="TreeGrafter"/>
</dbReference>
<dbReference type="GO" id="GO:0003677">
    <property type="term" value="F:DNA binding"/>
    <property type="evidence" value="ECO:0007669"/>
    <property type="project" value="UniProtKB-KW"/>
</dbReference>
<protein>
    <submittedName>
        <fullName evidence="3">XRE family transcriptional regulator</fullName>
    </submittedName>
</protein>
<dbReference type="InterPro" id="IPR050807">
    <property type="entry name" value="TransReg_Diox_bact_type"/>
</dbReference>
<evidence type="ECO:0000259" key="2">
    <source>
        <dbReference type="PROSITE" id="PS50943"/>
    </source>
</evidence>
<dbReference type="RefSeq" id="WP_349048670.1">
    <property type="nucleotide sequence ID" value="NZ_JBBNJF010000155.1"/>
</dbReference>
<dbReference type="InterPro" id="IPR013096">
    <property type="entry name" value="Cupin_2"/>
</dbReference>
<dbReference type="Gene3D" id="2.60.120.10">
    <property type="entry name" value="Jelly Rolls"/>
    <property type="match status" value="1"/>
</dbReference>
<proteinExistence type="predicted"/>
<evidence type="ECO:0000313" key="3">
    <source>
        <dbReference type="EMBL" id="MCC2130986.1"/>
    </source>
</evidence>
<dbReference type="PANTHER" id="PTHR46797">
    <property type="entry name" value="HTH-TYPE TRANSCRIPTIONAL REGULATOR"/>
    <property type="match status" value="1"/>
</dbReference>
<dbReference type="Pfam" id="PF07883">
    <property type="entry name" value="Cupin_2"/>
    <property type="match status" value="1"/>
</dbReference>
<dbReference type="SUPFAM" id="SSF51182">
    <property type="entry name" value="RmlC-like cupins"/>
    <property type="match status" value="1"/>
</dbReference>
<sequence length="184" mass="20397">MDIQQAVAENIHRIRKAQKLSIDRAAELSGVSKSMWGQIERGLANPTVSVLSRVALGLHVPLEQLIACHDDPPTALYRAVDVAGQRLCGGKVIAYRLFPFDPESRSESLQLDLFISGRYEGPDRVPGSWVYVTSLSGTAEVTTGGETYRLENRDCLSFPGSQPYCYENVGNNTVRLIQRIVYKK</sequence>
<dbReference type="CDD" id="cd02209">
    <property type="entry name" value="cupin_XRE_C"/>
    <property type="match status" value="1"/>
</dbReference>
<dbReference type="Gene3D" id="1.10.260.40">
    <property type="entry name" value="lambda repressor-like DNA-binding domains"/>
    <property type="match status" value="1"/>
</dbReference>
<dbReference type="Pfam" id="PF01381">
    <property type="entry name" value="HTH_3"/>
    <property type="match status" value="1"/>
</dbReference>
<dbReference type="SUPFAM" id="SSF47413">
    <property type="entry name" value="lambda repressor-like DNA-binding domains"/>
    <property type="match status" value="1"/>
</dbReference>
<dbReference type="PROSITE" id="PS50943">
    <property type="entry name" value="HTH_CROC1"/>
    <property type="match status" value="1"/>
</dbReference>
<keyword evidence="1" id="KW-0238">DNA-binding</keyword>
<dbReference type="InterPro" id="IPR014710">
    <property type="entry name" value="RmlC-like_jellyroll"/>
</dbReference>
<dbReference type="EMBL" id="JAJEPW010000090">
    <property type="protein sequence ID" value="MCC2130986.1"/>
    <property type="molecule type" value="Genomic_DNA"/>
</dbReference>
<dbReference type="SMART" id="SM00530">
    <property type="entry name" value="HTH_XRE"/>
    <property type="match status" value="1"/>
</dbReference>
<accession>A0AAE3DGX8</accession>